<dbReference type="InterPro" id="IPR015424">
    <property type="entry name" value="PyrdxlP-dep_Trfase"/>
</dbReference>
<dbReference type="Proteomes" id="UP001314903">
    <property type="component" value="Unassembled WGS sequence"/>
</dbReference>
<dbReference type="InterPro" id="IPR015421">
    <property type="entry name" value="PyrdxlP-dep_Trfase_major"/>
</dbReference>
<dbReference type="PANTHER" id="PTHR30244">
    <property type="entry name" value="TRANSAMINASE"/>
    <property type="match status" value="1"/>
</dbReference>
<protein>
    <submittedName>
        <fullName evidence="2">dTDP-4-amino-4,6-dideoxygalactose transaminase</fullName>
    </submittedName>
</protein>
<dbReference type="InterPro" id="IPR015422">
    <property type="entry name" value="PyrdxlP-dep_Trfase_small"/>
</dbReference>
<evidence type="ECO:0000313" key="3">
    <source>
        <dbReference type="Proteomes" id="UP001314903"/>
    </source>
</evidence>
<dbReference type="InterPro" id="IPR000653">
    <property type="entry name" value="DegT/StrS_aminotransferase"/>
</dbReference>
<dbReference type="Pfam" id="PF01041">
    <property type="entry name" value="DegT_DnrJ_EryC1"/>
    <property type="match status" value="1"/>
</dbReference>
<dbReference type="SUPFAM" id="SSF53383">
    <property type="entry name" value="PLP-dependent transferases"/>
    <property type="match status" value="1"/>
</dbReference>
<name>A0ABS4KKW6_9FIRM</name>
<evidence type="ECO:0000313" key="2">
    <source>
        <dbReference type="EMBL" id="MBP2027781.1"/>
    </source>
</evidence>
<comment type="similarity">
    <text evidence="1">Belongs to the DegT/DnrJ/EryC1 family.</text>
</comment>
<dbReference type="CDD" id="cd00616">
    <property type="entry name" value="AHBA_syn"/>
    <property type="match status" value="1"/>
</dbReference>
<dbReference type="EMBL" id="JAGGLI010000015">
    <property type="protein sequence ID" value="MBP2027781.1"/>
    <property type="molecule type" value="Genomic_DNA"/>
</dbReference>
<proteinExistence type="inferred from homology"/>
<organism evidence="2 3">
    <name type="scientific">Acetoanaerobium pronyense</name>
    <dbReference type="NCBI Taxonomy" id="1482736"/>
    <lineage>
        <taxon>Bacteria</taxon>
        <taxon>Bacillati</taxon>
        <taxon>Bacillota</taxon>
        <taxon>Clostridia</taxon>
        <taxon>Peptostreptococcales</taxon>
        <taxon>Filifactoraceae</taxon>
        <taxon>Acetoanaerobium</taxon>
    </lineage>
</organism>
<dbReference type="PANTHER" id="PTHR30244:SF34">
    <property type="entry name" value="DTDP-4-AMINO-4,6-DIDEOXYGALACTOSE TRANSAMINASE"/>
    <property type="match status" value="1"/>
</dbReference>
<reference evidence="2 3" key="1">
    <citation type="submission" date="2021-03" db="EMBL/GenBank/DDBJ databases">
        <title>Genomic Encyclopedia of Type Strains, Phase IV (KMG-IV): sequencing the most valuable type-strain genomes for metagenomic binning, comparative biology and taxonomic classification.</title>
        <authorList>
            <person name="Goeker M."/>
        </authorList>
    </citation>
    <scope>NUCLEOTIDE SEQUENCE [LARGE SCALE GENOMIC DNA]</scope>
    <source>
        <strain evidence="2 3">DSM 27512</strain>
    </source>
</reference>
<evidence type="ECO:0000256" key="1">
    <source>
        <dbReference type="RuleBase" id="RU004508"/>
    </source>
</evidence>
<comment type="caution">
    <text evidence="2">The sequence shown here is derived from an EMBL/GenBank/DDBJ whole genome shotgun (WGS) entry which is preliminary data.</text>
</comment>
<dbReference type="Gene3D" id="3.40.640.10">
    <property type="entry name" value="Type I PLP-dependent aspartate aminotransferase-like (Major domain)"/>
    <property type="match status" value="1"/>
</dbReference>
<accession>A0ABS4KKW6</accession>
<dbReference type="Gene3D" id="3.90.1150.10">
    <property type="entry name" value="Aspartate Aminotransferase, domain 1"/>
    <property type="match status" value="1"/>
</dbReference>
<dbReference type="PIRSF" id="PIRSF000390">
    <property type="entry name" value="PLP_StrS"/>
    <property type="match status" value="1"/>
</dbReference>
<gene>
    <name evidence="2" type="ORF">J2Z35_001579</name>
</gene>
<keyword evidence="1" id="KW-0663">Pyridoxal phosphate</keyword>
<keyword evidence="3" id="KW-1185">Reference proteome</keyword>
<dbReference type="RefSeq" id="WP_209660842.1">
    <property type="nucleotide sequence ID" value="NZ_JAGGLI010000015.1"/>
</dbReference>
<sequence>MIKLSMPDMGQEELEQIKEVLDSGYLIQGDKVDEFENLVKDYLSAKHVIAVSSGTAALHLALLALDIKAGDEVIVPDFTFPATANVIEILGATPIFVDIDLESFCIDPKKIEEKISSRTKAVMPVQEFGQSSDMNKILELAKHYNLKVIEDAACAFGSEYKNYKVGTIGEIGCFSLHPRKAITTGEGGLLSTNNNEYAEKIKILRNHGIKYINGKANFVMPGLNYRLTNIQGAIGIAQMDKLETINNRRKDIAESYYNLLKSNSKITLPKEMNYGKHIWQTYHILIDKKYNRDEVIIKLKKKGIETNFGANSVHMQPYYKDKYNLDSNILNNSVYSFNQGLALPLHPNLNKDEVKYIANSLCEILA</sequence>